<keyword evidence="1" id="KW-0479">Metal-binding</keyword>
<evidence type="ECO:0000259" key="3">
    <source>
        <dbReference type="Pfam" id="PF00080"/>
    </source>
</evidence>
<evidence type="ECO:0000256" key="2">
    <source>
        <dbReference type="SAM" id="Phobius"/>
    </source>
</evidence>
<organism evidence="4 5">
    <name type="scientific">Hohenbuehelia grisea</name>
    <dbReference type="NCBI Taxonomy" id="104357"/>
    <lineage>
        <taxon>Eukaryota</taxon>
        <taxon>Fungi</taxon>
        <taxon>Dikarya</taxon>
        <taxon>Basidiomycota</taxon>
        <taxon>Agaricomycotina</taxon>
        <taxon>Agaricomycetes</taxon>
        <taxon>Agaricomycetidae</taxon>
        <taxon>Agaricales</taxon>
        <taxon>Pleurotineae</taxon>
        <taxon>Pleurotaceae</taxon>
        <taxon>Hohenbuehelia</taxon>
    </lineage>
</organism>
<dbReference type="EMBL" id="JASNQZ010000001">
    <property type="protein sequence ID" value="KAL0961408.1"/>
    <property type="molecule type" value="Genomic_DNA"/>
</dbReference>
<keyword evidence="1" id="KW-0186">Copper</keyword>
<dbReference type="SUPFAM" id="SSF49329">
    <property type="entry name" value="Cu,Zn superoxide dismutase-like"/>
    <property type="match status" value="1"/>
</dbReference>
<keyword evidence="2" id="KW-0472">Membrane</keyword>
<keyword evidence="1" id="KW-0560">Oxidoreductase</keyword>
<keyword evidence="2" id="KW-1133">Transmembrane helix</keyword>
<keyword evidence="5" id="KW-1185">Reference proteome</keyword>
<comment type="catalytic activity">
    <reaction evidence="1">
        <text>2 superoxide + 2 H(+) = H2O2 + O2</text>
        <dbReference type="Rhea" id="RHEA:20696"/>
        <dbReference type="ChEBI" id="CHEBI:15378"/>
        <dbReference type="ChEBI" id="CHEBI:15379"/>
        <dbReference type="ChEBI" id="CHEBI:16240"/>
        <dbReference type="ChEBI" id="CHEBI:18421"/>
        <dbReference type="EC" id="1.15.1.1"/>
    </reaction>
</comment>
<feature type="transmembrane region" description="Helical" evidence="2">
    <location>
        <begin position="9"/>
        <end position="29"/>
    </location>
</feature>
<gene>
    <name evidence="4" type="ORF">HGRIS_006357</name>
</gene>
<comment type="cofactor">
    <cofactor evidence="1">
        <name>Zn(2+)</name>
        <dbReference type="ChEBI" id="CHEBI:29105"/>
    </cofactor>
    <text evidence="1">Binds 1 zinc ion per subunit.</text>
</comment>
<dbReference type="InterPro" id="IPR001424">
    <property type="entry name" value="SOD_Cu_Zn_dom"/>
</dbReference>
<dbReference type="EC" id="1.15.1.1" evidence="1"/>
<comment type="similarity">
    <text evidence="1">Belongs to the Cu-Zn superoxide dismutase family.</text>
</comment>
<comment type="caution">
    <text evidence="4">The sequence shown here is derived from an EMBL/GenBank/DDBJ whole genome shotgun (WGS) entry which is preliminary data.</text>
</comment>
<dbReference type="PANTHER" id="PTHR10003">
    <property type="entry name" value="SUPEROXIDE DISMUTASE CU-ZN -RELATED"/>
    <property type="match status" value="1"/>
</dbReference>
<reference evidence="5" key="1">
    <citation type="submission" date="2024-06" db="EMBL/GenBank/DDBJ databases">
        <title>Multi-omics analyses provide insights into the biosynthesis of the anticancer antibiotic pleurotin in Hohenbuehelia grisea.</title>
        <authorList>
            <person name="Weaver J.A."/>
            <person name="Alberti F."/>
        </authorList>
    </citation>
    <scope>NUCLEOTIDE SEQUENCE [LARGE SCALE GENOMIC DNA]</scope>
    <source>
        <strain evidence="5">T-177</strain>
    </source>
</reference>
<keyword evidence="1" id="KW-0862">Zinc</keyword>
<comment type="function">
    <text evidence="1">Destroys radicals which are normally produced within the cells and which are toxic to biological systems.</text>
</comment>
<dbReference type="Pfam" id="PF00080">
    <property type="entry name" value="Sod_Cu"/>
    <property type="match status" value="1"/>
</dbReference>
<dbReference type="Proteomes" id="UP001556367">
    <property type="component" value="Unassembled WGS sequence"/>
</dbReference>
<feature type="domain" description="Superoxide dismutase copper/zinc binding" evidence="3">
    <location>
        <begin position="50"/>
        <end position="186"/>
    </location>
</feature>
<accession>A0ABR3K2I9</accession>
<keyword evidence="2" id="KW-0812">Transmembrane</keyword>
<dbReference type="PROSITE" id="PS00087">
    <property type="entry name" value="SOD_CU_ZN_1"/>
    <property type="match status" value="1"/>
</dbReference>
<protein>
    <recommendedName>
        <fullName evidence="1">Superoxide dismutase [Cu-Zn]</fullName>
        <ecNumber evidence="1">1.15.1.1</ecNumber>
    </recommendedName>
</protein>
<sequence length="190" mass="20089">MPTNQTQRSLLVSSLAAIAILYFVYVIFFKTSPQTAPLKATLQLSGNSTISGTVSFEQTRKYGPVKVTGLIRNLDPSSKRGFHVHQYGDLSDGCMSTGPHFNPLGKKHGAPTDSDRHVGDLGNIESDENGVASFTFEDSLISLAGEMNIIGRAVVLHAGVDDLGRGDNEESLKTGNAGARAACGIIKPAA</sequence>
<evidence type="ECO:0000313" key="5">
    <source>
        <dbReference type="Proteomes" id="UP001556367"/>
    </source>
</evidence>
<comment type="cofactor">
    <cofactor evidence="1">
        <name>Cu cation</name>
        <dbReference type="ChEBI" id="CHEBI:23378"/>
    </cofactor>
    <text evidence="1">Binds 1 copper ion per subunit.</text>
</comment>
<dbReference type="Gene3D" id="2.60.40.200">
    <property type="entry name" value="Superoxide dismutase, copper/zinc binding domain"/>
    <property type="match status" value="1"/>
</dbReference>
<dbReference type="InterPro" id="IPR036423">
    <property type="entry name" value="SOD-like_Cu/Zn_dom_sf"/>
</dbReference>
<proteinExistence type="inferred from homology"/>
<evidence type="ECO:0000313" key="4">
    <source>
        <dbReference type="EMBL" id="KAL0961408.1"/>
    </source>
</evidence>
<dbReference type="InterPro" id="IPR024134">
    <property type="entry name" value="SOD_Cu/Zn_/chaperone"/>
</dbReference>
<dbReference type="PRINTS" id="PR00068">
    <property type="entry name" value="CUZNDISMTASE"/>
</dbReference>
<evidence type="ECO:0000256" key="1">
    <source>
        <dbReference type="RuleBase" id="RU000393"/>
    </source>
</evidence>
<dbReference type="CDD" id="cd00305">
    <property type="entry name" value="Cu-Zn_Superoxide_Dismutase"/>
    <property type="match status" value="1"/>
</dbReference>
<dbReference type="InterPro" id="IPR018152">
    <property type="entry name" value="SOD_Cu/Zn_BS"/>
</dbReference>
<name>A0ABR3K2I9_9AGAR</name>
<dbReference type="PROSITE" id="PS00332">
    <property type="entry name" value="SOD_CU_ZN_2"/>
    <property type="match status" value="1"/>
</dbReference>